<organism evidence="1 2">
    <name type="scientific">Brachybacterium avium</name>
    <dbReference type="NCBI Taxonomy" id="2017485"/>
    <lineage>
        <taxon>Bacteria</taxon>
        <taxon>Bacillati</taxon>
        <taxon>Actinomycetota</taxon>
        <taxon>Actinomycetes</taxon>
        <taxon>Micrococcales</taxon>
        <taxon>Dermabacteraceae</taxon>
        <taxon>Brachybacterium</taxon>
    </lineage>
</organism>
<sequence length="99" mass="10294">MVHRGEVLVAEQQLDDMTLEPSATYTLAVSTSEDDGSALTAKLWETAGKEPSDWQLTVTPDEIPSDPGSGAVGLTATRADGAGELVGIVIEEIIASPRG</sequence>
<evidence type="ECO:0000313" key="2">
    <source>
        <dbReference type="Proteomes" id="UP000198398"/>
    </source>
</evidence>
<dbReference type="Proteomes" id="UP000198398">
    <property type="component" value="Chromosome"/>
</dbReference>
<dbReference type="EMBL" id="CP022316">
    <property type="protein sequence ID" value="ASK66017.1"/>
    <property type="molecule type" value="Genomic_DNA"/>
</dbReference>
<protein>
    <submittedName>
        <fullName evidence="1">Uncharacterized protein</fullName>
    </submittedName>
</protein>
<keyword evidence="2" id="KW-1185">Reference proteome</keyword>
<dbReference type="KEGG" id="brv:CFK39_09525"/>
<proteinExistence type="predicted"/>
<gene>
    <name evidence="1" type="ORF">CFK39_09525</name>
</gene>
<reference evidence="2" key="1">
    <citation type="submission" date="2017-07" db="EMBL/GenBank/DDBJ databases">
        <title>Brachybacterium sp. VR2415.</title>
        <authorList>
            <person name="Tak E.J."/>
            <person name="Bae J.-W."/>
        </authorList>
    </citation>
    <scope>NUCLEOTIDE SEQUENCE [LARGE SCALE GENOMIC DNA]</scope>
    <source>
        <strain evidence="2">VR2415</strain>
    </source>
</reference>
<evidence type="ECO:0000313" key="1">
    <source>
        <dbReference type="EMBL" id="ASK66017.1"/>
    </source>
</evidence>
<dbReference type="AlphaFoldDB" id="A0A220UD09"/>
<name>A0A220UD09_9MICO</name>
<accession>A0A220UD09</accession>
<dbReference type="RefSeq" id="WP_089065258.1">
    <property type="nucleotide sequence ID" value="NZ_CP022316.1"/>
</dbReference>
<dbReference type="OrthoDB" id="3304698at2"/>